<keyword evidence="2" id="KW-1185">Reference proteome</keyword>
<name>A0A0R2A126_9LACO</name>
<evidence type="ECO:0000313" key="2">
    <source>
        <dbReference type="Proteomes" id="UP000051733"/>
    </source>
</evidence>
<protein>
    <submittedName>
        <fullName evidence="1">Uncharacterized protein</fullName>
    </submittedName>
</protein>
<evidence type="ECO:0000313" key="1">
    <source>
        <dbReference type="EMBL" id="KRM60801.1"/>
    </source>
</evidence>
<dbReference type="OrthoDB" id="2327735at2"/>
<dbReference type="PATRIC" id="fig|1423813.3.peg.292"/>
<organism evidence="1 2">
    <name type="scientific">Paucilactobacillus vaccinostercus DSM 20634</name>
    <dbReference type="NCBI Taxonomy" id="1423813"/>
    <lineage>
        <taxon>Bacteria</taxon>
        <taxon>Bacillati</taxon>
        <taxon>Bacillota</taxon>
        <taxon>Bacilli</taxon>
        <taxon>Lactobacillales</taxon>
        <taxon>Lactobacillaceae</taxon>
        <taxon>Paucilactobacillus</taxon>
    </lineage>
</organism>
<dbReference type="AlphaFoldDB" id="A0A0R2A126"/>
<accession>A0A0R2A126</accession>
<comment type="caution">
    <text evidence="1">The sequence shown here is derived from an EMBL/GenBank/DDBJ whole genome shotgun (WGS) entry which is preliminary data.</text>
</comment>
<sequence>MTDLTSSERLVINQLFDHGIFTSTVTPKMTNKMTDAIKAVKRPLVQQHINTYLKQLVGSGPDNYQNNFLFFIGSNQLDEDHVHVLLATLKAVINLPELKGRDADRAVATQSIMRQVHSEVPNLSEKLIYKMITDLFVTRLELFKPDIPENLSGEETQEVEEYWDVSPDFNYIAQCIVNYLMAQKDTPKLTAVQRVNRALMIKRYISAKTDPGLWPTLVSNKNDVAEQWAQLQRFDLECGNDYALLLDRTHQPSSARPFVLAIAVAHSLGAGIPAAHLNQRIKQINHSVLPDHVVAPGLVSQALEDNALAYERGGFVIPSPLVKRFSAQKTE</sequence>
<dbReference type="Proteomes" id="UP000051733">
    <property type="component" value="Unassembled WGS sequence"/>
</dbReference>
<dbReference type="RefSeq" id="WP_057780052.1">
    <property type="nucleotide sequence ID" value="NZ_AYYY01000061.1"/>
</dbReference>
<dbReference type="STRING" id="1423813.FC26_GL000283"/>
<dbReference type="EMBL" id="AYYY01000061">
    <property type="protein sequence ID" value="KRM60801.1"/>
    <property type="molecule type" value="Genomic_DNA"/>
</dbReference>
<proteinExistence type="predicted"/>
<gene>
    <name evidence="1" type="ORF">FC26_GL000283</name>
</gene>
<reference evidence="1 2" key="1">
    <citation type="journal article" date="2015" name="Genome Announc.">
        <title>Expanding the biotechnology potential of lactobacilli through comparative genomics of 213 strains and associated genera.</title>
        <authorList>
            <person name="Sun Z."/>
            <person name="Harris H.M."/>
            <person name="McCann A."/>
            <person name="Guo C."/>
            <person name="Argimon S."/>
            <person name="Zhang W."/>
            <person name="Yang X."/>
            <person name="Jeffery I.B."/>
            <person name="Cooney J.C."/>
            <person name="Kagawa T.F."/>
            <person name="Liu W."/>
            <person name="Song Y."/>
            <person name="Salvetti E."/>
            <person name="Wrobel A."/>
            <person name="Rasinkangas P."/>
            <person name="Parkhill J."/>
            <person name="Rea M.C."/>
            <person name="O'Sullivan O."/>
            <person name="Ritari J."/>
            <person name="Douillard F.P."/>
            <person name="Paul Ross R."/>
            <person name="Yang R."/>
            <person name="Briner A.E."/>
            <person name="Felis G.E."/>
            <person name="de Vos W.M."/>
            <person name="Barrangou R."/>
            <person name="Klaenhammer T.R."/>
            <person name="Caufield P.W."/>
            <person name="Cui Y."/>
            <person name="Zhang H."/>
            <person name="O'Toole P.W."/>
        </authorList>
    </citation>
    <scope>NUCLEOTIDE SEQUENCE [LARGE SCALE GENOMIC DNA]</scope>
    <source>
        <strain evidence="1 2">DSM 20634</strain>
    </source>
</reference>